<keyword evidence="3" id="KW-1185">Reference proteome</keyword>
<sequence length="282" mass="30807">MPFFFLVGPPNNFFLAPPLVVEDLAEVAPSSTQLETLPVQEVIPPIVQVVAEEATIEEEAPAPVLQEEASAPIVEEVVEIEVPTVQEEASVAQEEAPIVEEEASVVEEVAPVEEQAPVVQETASLPLSTPPASASLATPSQQLVSHFEGVVLQIWKDQIVPHMLSKDVVWDASLAADAEFIISKLQEVSYDVTRLQDYTQKLQALREAENLASEKMSRTSRDWAESDAREALHALSSKLENAEITLGEAIEELSEAKVDEEDARERLELAREQLQSAGTKVV</sequence>
<dbReference type="Proteomes" id="UP000825729">
    <property type="component" value="Unassembled WGS sequence"/>
</dbReference>
<accession>A0AAV7ERZ0</accession>
<keyword evidence="1" id="KW-0175">Coiled coil</keyword>
<proteinExistence type="predicted"/>
<evidence type="ECO:0000256" key="1">
    <source>
        <dbReference type="SAM" id="Coils"/>
    </source>
</evidence>
<name>A0AAV7ERZ0_ARIFI</name>
<feature type="coiled-coil region" evidence="1">
    <location>
        <begin position="195"/>
        <end position="280"/>
    </location>
</feature>
<evidence type="ECO:0000313" key="3">
    <source>
        <dbReference type="Proteomes" id="UP000825729"/>
    </source>
</evidence>
<dbReference type="AlphaFoldDB" id="A0AAV7ERZ0"/>
<evidence type="ECO:0000313" key="2">
    <source>
        <dbReference type="EMBL" id="KAG9450402.1"/>
    </source>
</evidence>
<dbReference type="EMBL" id="JAINDJ010000004">
    <property type="protein sequence ID" value="KAG9450402.1"/>
    <property type="molecule type" value="Genomic_DNA"/>
</dbReference>
<organism evidence="2 3">
    <name type="scientific">Aristolochia fimbriata</name>
    <name type="common">White veined hardy Dutchman's pipe vine</name>
    <dbReference type="NCBI Taxonomy" id="158543"/>
    <lineage>
        <taxon>Eukaryota</taxon>
        <taxon>Viridiplantae</taxon>
        <taxon>Streptophyta</taxon>
        <taxon>Embryophyta</taxon>
        <taxon>Tracheophyta</taxon>
        <taxon>Spermatophyta</taxon>
        <taxon>Magnoliopsida</taxon>
        <taxon>Magnoliidae</taxon>
        <taxon>Piperales</taxon>
        <taxon>Aristolochiaceae</taxon>
        <taxon>Aristolochia</taxon>
    </lineage>
</organism>
<protein>
    <submittedName>
        <fullName evidence="2">Uncharacterized protein</fullName>
    </submittedName>
</protein>
<reference evidence="2 3" key="1">
    <citation type="submission" date="2021-07" db="EMBL/GenBank/DDBJ databases">
        <title>The Aristolochia fimbriata genome: insights into angiosperm evolution, floral development and chemical biosynthesis.</title>
        <authorList>
            <person name="Jiao Y."/>
        </authorList>
    </citation>
    <scope>NUCLEOTIDE SEQUENCE [LARGE SCALE GENOMIC DNA]</scope>
    <source>
        <strain evidence="2">IBCAS-2021</strain>
        <tissue evidence="2">Leaf</tissue>
    </source>
</reference>
<gene>
    <name evidence="2" type="ORF">H6P81_010367</name>
</gene>
<comment type="caution">
    <text evidence="2">The sequence shown here is derived from an EMBL/GenBank/DDBJ whole genome shotgun (WGS) entry which is preliminary data.</text>
</comment>